<protein>
    <submittedName>
        <fullName evidence="1">Uncharacterized protein</fullName>
    </submittedName>
</protein>
<dbReference type="Proteomes" id="UP001201262">
    <property type="component" value="Unassembled WGS sequence"/>
</dbReference>
<sequence length="114" mass="13284">MINLIVKDILPALKSGNTEEATSSCDTLDEGKRHLCDTLEPLGKLRILALWIHRSPQRRQTWNSSCKRMNLSDKFIDYDVDTRWNSISRVLSDALKSRTQLEEFVHYETDFLPF</sequence>
<dbReference type="GeneID" id="70251638"/>
<name>A0AAD4KEY9_9EURO</name>
<dbReference type="RefSeq" id="XP_046065165.1">
    <property type="nucleotide sequence ID" value="XM_046221351.1"/>
</dbReference>
<proteinExistence type="predicted"/>
<gene>
    <name evidence="1" type="ORF">BGW36DRAFT_433992</name>
</gene>
<comment type="caution">
    <text evidence="1">The sequence shown here is derived from an EMBL/GenBank/DDBJ whole genome shotgun (WGS) entry which is preliminary data.</text>
</comment>
<organism evidence="1 2">
    <name type="scientific">Talaromyces proteolyticus</name>
    <dbReference type="NCBI Taxonomy" id="1131652"/>
    <lineage>
        <taxon>Eukaryota</taxon>
        <taxon>Fungi</taxon>
        <taxon>Dikarya</taxon>
        <taxon>Ascomycota</taxon>
        <taxon>Pezizomycotina</taxon>
        <taxon>Eurotiomycetes</taxon>
        <taxon>Eurotiomycetidae</taxon>
        <taxon>Eurotiales</taxon>
        <taxon>Trichocomaceae</taxon>
        <taxon>Talaromyces</taxon>
        <taxon>Talaromyces sect. Bacilispori</taxon>
    </lineage>
</organism>
<keyword evidence="2" id="KW-1185">Reference proteome</keyword>
<accession>A0AAD4KEY9</accession>
<dbReference type="EMBL" id="JAJTJA010000017">
    <property type="protein sequence ID" value="KAH8688693.1"/>
    <property type="molecule type" value="Genomic_DNA"/>
</dbReference>
<evidence type="ECO:0000313" key="2">
    <source>
        <dbReference type="Proteomes" id="UP001201262"/>
    </source>
</evidence>
<evidence type="ECO:0000313" key="1">
    <source>
        <dbReference type="EMBL" id="KAH8688693.1"/>
    </source>
</evidence>
<reference evidence="1" key="1">
    <citation type="submission" date="2021-12" db="EMBL/GenBank/DDBJ databases">
        <title>Convergent genome expansion in fungi linked to evolution of root-endophyte symbiosis.</title>
        <authorList>
            <consortium name="DOE Joint Genome Institute"/>
            <person name="Ke Y.-H."/>
            <person name="Bonito G."/>
            <person name="Liao H.-L."/>
            <person name="Looney B."/>
            <person name="Rojas-Flechas A."/>
            <person name="Nash J."/>
            <person name="Hameed K."/>
            <person name="Schadt C."/>
            <person name="Martin F."/>
            <person name="Crous P.W."/>
            <person name="Miettinen O."/>
            <person name="Magnuson J.K."/>
            <person name="Labbe J."/>
            <person name="Jacobson D."/>
            <person name="Doktycz M.J."/>
            <person name="Veneault-Fourrey C."/>
            <person name="Kuo A."/>
            <person name="Mondo S."/>
            <person name="Calhoun S."/>
            <person name="Riley R."/>
            <person name="Ohm R."/>
            <person name="LaButti K."/>
            <person name="Andreopoulos B."/>
            <person name="Pangilinan J."/>
            <person name="Nolan M."/>
            <person name="Tritt A."/>
            <person name="Clum A."/>
            <person name="Lipzen A."/>
            <person name="Daum C."/>
            <person name="Barry K."/>
            <person name="Grigoriev I.V."/>
            <person name="Vilgalys R."/>
        </authorList>
    </citation>
    <scope>NUCLEOTIDE SEQUENCE</scope>
    <source>
        <strain evidence="1">PMI_201</strain>
    </source>
</reference>
<dbReference type="AlphaFoldDB" id="A0AAD4KEY9"/>